<keyword evidence="2 3" id="KW-0539">Nucleus</keyword>
<keyword evidence="2 3" id="KW-0371">Homeobox</keyword>
<dbReference type="InterPro" id="IPR009057">
    <property type="entry name" value="Homeodomain-like_sf"/>
</dbReference>
<dbReference type="OrthoDB" id="2448405at2759"/>
<reference evidence="6" key="1">
    <citation type="submission" date="2021-02" db="EMBL/GenBank/DDBJ databases">
        <authorList>
            <person name="Nowell W R."/>
        </authorList>
    </citation>
    <scope>NUCLEOTIDE SEQUENCE</scope>
</reference>
<evidence type="ECO:0000256" key="4">
    <source>
        <dbReference type="SAM" id="MobiDB-lite"/>
    </source>
</evidence>
<dbReference type="AlphaFoldDB" id="A0A814GWR4"/>
<protein>
    <recommendedName>
        <fullName evidence="5">Homeobox domain-containing protein</fullName>
    </recommendedName>
</protein>
<evidence type="ECO:0000256" key="1">
    <source>
        <dbReference type="ARBA" id="ARBA00004123"/>
    </source>
</evidence>
<dbReference type="CDD" id="cd00086">
    <property type="entry name" value="homeodomain"/>
    <property type="match status" value="1"/>
</dbReference>
<feature type="compositionally biased region" description="Low complexity" evidence="4">
    <location>
        <begin position="309"/>
        <end position="318"/>
    </location>
</feature>
<evidence type="ECO:0000256" key="3">
    <source>
        <dbReference type="RuleBase" id="RU000682"/>
    </source>
</evidence>
<dbReference type="Proteomes" id="UP000663891">
    <property type="component" value="Unassembled WGS sequence"/>
</dbReference>
<dbReference type="InterPro" id="IPR001356">
    <property type="entry name" value="HD"/>
</dbReference>
<comment type="caution">
    <text evidence="6">The sequence shown here is derived from an EMBL/GenBank/DDBJ whole genome shotgun (WGS) entry which is preliminary data.</text>
</comment>
<accession>A0A814GWR4</accession>
<keyword evidence="2 3" id="KW-0238">DNA-binding</keyword>
<dbReference type="GO" id="GO:0030154">
    <property type="term" value="P:cell differentiation"/>
    <property type="evidence" value="ECO:0007669"/>
    <property type="project" value="TreeGrafter"/>
</dbReference>
<dbReference type="PROSITE" id="PS50071">
    <property type="entry name" value="HOMEOBOX_2"/>
    <property type="match status" value="1"/>
</dbReference>
<dbReference type="GO" id="GO:0000981">
    <property type="term" value="F:DNA-binding transcription factor activity, RNA polymerase II-specific"/>
    <property type="evidence" value="ECO:0007669"/>
    <property type="project" value="TreeGrafter"/>
</dbReference>
<feature type="DNA-binding region" description="Homeobox" evidence="2">
    <location>
        <begin position="181"/>
        <end position="240"/>
    </location>
</feature>
<feature type="compositionally biased region" description="Low complexity" evidence="4">
    <location>
        <begin position="289"/>
        <end position="301"/>
    </location>
</feature>
<dbReference type="GO" id="GO:0000978">
    <property type="term" value="F:RNA polymerase II cis-regulatory region sequence-specific DNA binding"/>
    <property type="evidence" value="ECO:0007669"/>
    <property type="project" value="TreeGrafter"/>
</dbReference>
<dbReference type="GO" id="GO:0005634">
    <property type="term" value="C:nucleus"/>
    <property type="evidence" value="ECO:0007669"/>
    <property type="project" value="UniProtKB-SubCell"/>
</dbReference>
<feature type="region of interest" description="Disordered" evidence="4">
    <location>
        <begin position="124"/>
        <end position="186"/>
    </location>
</feature>
<dbReference type="Proteomes" id="UP000663881">
    <property type="component" value="Unassembled WGS sequence"/>
</dbReference>
<dbReference type="PANTHER" id="PTHR24340">
    <property type="entry name" value="HOMEOBOX PROTEIN NKX"/>
    <property type="match status" value="1"/>
</dbReference>
<evidence type="ECO:0000313" key="7">
    <source>
        <dbReference type="EMBL" id="CAF3734323.1"/>
    </source>
</evidence>
<comment type="subcellular location">
    <subcellularLocation>
        <location evidence="1 2 3">Nucleus</location>
    </subcellularLocation>
</comment>
<proteinExistence type="predicted"/>
<name>A0A814GWR4_9BILA</name>
<sequence>MMNGIKHELVGSASAAAAAAAAYQNPLLYAPTPSWMGSENFPEMNSFGLYHPHSYPTSYDRHHHHHHSVSTYSSLAAAAYRNSISPLNNDFKNEKVEPYIPNSTTIHHSPVHCVPSTSTLMPIKPQFNSIDDEKNSSTSSSTSKLLDNDEQQSSTRVSPTPIIANKKKSNNSNELSTGGKKRKRRILFTKQQIATLEQRFNAQHYLSAPERELLAKHIGLTANQCKIWFQNHRYKLKRAKQENSSKTVSSYTDLCFDPNNSPPPPPTQQPIRRVPVPLLVQDGKSLYGPPASSSSPTSSSPYGTMLNDSGTTSSTNPPSSFDPLAYNVYMSSIGYHHHHHQYPTSNAQFHSSYENCLRQQQTGQPSAWSTSAWP</sequence>
<dbReference type="EMBL" id="CAJOAY010000784">
    <property type="protein sequence ID" value="CAF3734323.1"/>
    <property type="molecule type" value="Genomic_DNA"/>
</dbReference>
<evidence type="ECO:0000256" key="2">
    <source>
        <dbReference type="PROSITE-ProRule" id="PRU00108"/>
    </source>
</evidence>
<dbReference type="Pfam" id="PF00046">
    <property type="entry name" value="Homeodomain"/>
    <property type="match status" value="1"/>
</dbReference>
<dbReference type="SMART" id="SM00389">
    <property type="entry name" value="HOX"/>
    <property type="match status" value="1"/>
</dbReference>
<dbReference type="SUPFAM" id="SSF46689">
    <property type="entry name" value="Homeodomain-like"/>
    <property type="match status" value="1"/>
</dbReference>
<feature type="region of interest" description="Disordered" evidence="4">
    <location>
        <begin position="250"/>
        <end position="318"/>
    </location>
</feature>
<dbReference type="Gene3D" id="1.10.10.60">
    <property type="entry name" value="Homeodomain-like"/>
    <property type="match status" value="1"/>
</dbReference>
<gene>
    <name evidence="7" type="ORF">OKA104_LOCUS14695</name>
    <name evidence="6" type="ORF">VCS650_LOCUS14768</name>
</gene>
<organism evidence="6 8">
    <name type="scientific">Adineta steineri</name>
    <dbReference type="NCBI Taxonomy" id="433720"/>
    <lineage>
        <taxon>Eukaryota</taxon>
        <taxon>Metazoa</taxon>
        <taxon>Spiralia</taxon>
        <taxon>Gnathifera</taxon>
        <taxon>Rotifera</taxon>
        <taxon>Eurotatoria</taxon>
        <taxon>Bdelloidea</taxon>
        <taxon>Adinetida</taxon>
        <taxon>Adinetidae</taxon>
        <taxon>Adineta</taxon>
    </lineage>
</organism>
<dbReference type="InterPro" id="IPR050394">
    <property type="entry name" value="Homeobox_NK-like"/>
</dbReference>
<feature type="compositionally biased region" description="Low complexity" evidence="4">
    <location>
        <begin position="136"/>
        <end position="145"/>
    </location>
</feature>
<evidence type="ECO:0000313" key="6">
    <source>
        <dbReference type="EMBL" id="CAF1001740.1"/>
    </source>
</evidence>
<evidence type="ECO:0000259" key="5">
    <source>
        <dbReference type="PROSITE" id="PS50071"/>
    </source>
</evidence>
<feature type="domain" description="Homeobox" evidence="5">
    <location>
        <begin position="179"/>
        <end position="239"/>
    </location>
</feature>
<evidence type="ECO:0000313" key="8">
    <source>
        <dbReference type="Proteomes" id="UP000663891"/>
    </source>
</evidence>
<dbReference type="EMBL" id="CAJNON010000125">
    <property type="protein sequence ID" value="CAF1001740.1"/>
    <property type="molecule type" value="Genomic_DNA"/>
</dbReference>